<evidence type="ECO:0000259" key="3">
    <source>
        <dbReference type="PROSITE" id="PS51295"/>
    </source>
</evidence>
<keyword evidence="1 2" id="KW-0694">RNA-binding</keyword>
<dbReference type="SMART" id="SM01103">
    <property type="entry name" value="CRS1_YhbY"/>
    <property type="match status" value="1"/>
</dbReference>
<evidence type="ECO:0000313" key="4">
    <source>
        <dbReference type="EMBL" id="PEN09445.1"/>
    </source>
</evidence>
<reference evidence="4 5" key="1">
    <citation type="submission" date="2017-10" db="EMBL/GenBank/DDBJ databases">
        <title>Draft genome of Longimonas halophila.</title>
        <authorList>
            <person name="Goh K.M."/>
            <person name="Shamsir M.S."/>
            <person name="Lim S.W."/>
        </authorList>
    </citation>
    <scope>NUCLEOTIDE SEQUENCE [LARGE SCALE GENOMIC DNA]</scope>
    <source>
        <strain evidence="4 5">KCTC 42399</strain>
    </source>
</reference>
<dbReference type="Gene3D" id="3.30.110.60">
    <property type="entry name" value="YhbY-like"/>
    <property type="match status" value="1"/>
</dbReference>
<accession>A0A2H3P963</accession>
<dbReference type="SUPFAM" id="SSF75471">
    <property type="entry name" value="YhbY-like"/>
    <property type="match status" value="1"/>
</dbReference>
<evidence type="ECO:0000256" key="2">
    <source>
        <dbReference type="PROSITE-ProRule" id="PRU00626"/>
    </source>
</evidence>
<dbReference type="EMBL" id="PDEP01000001">
    <property type="protein sequence ID" value="PEN09445.1"/>
    <property type="molecule type" value="Genomic_DNA"/>
</dbReference>
<dbReference type="InterPro" id="IPR001890">
    <property type="entry name" value="RNA-binding_CRM"/>
</dbReference>
<dbReference type="InterPro" id="IPR051925">
    <property type="entry name" value="RNA-binding_domain"/>
</dbReference>
<dbReference type="RefSeq" id="WP_098060843.1">
    <property type="nucleotide sequence ID" value="NZ_PDEP01000001.1"/>
</dbReference>
<proteinExistence type="predicted"/>
<dbReference type="PANTHER" id="PTHR40065">
    <property type="entry name" value="RNA-BINDING PROTEIN YHBY"/>
    <property type="match status" value="1"/>
</dbReference>
<protein>
    <recommendedName>
        <fullName evidence="3">CRM domain-containing protein</fullName>
    </recommendedName>
</protein>
<organism evidence="4 5">
    <name type="scientific">Longimonas halophila</name>
    <dbReference type="NCBI Taxonomy" id="1469170"/>
    <lineage>
        <taxon>Bacteria</taxon>
        <taxon>Pseudomonadati</taxon>
        <taxon>Rhodothermota</taxon>
        <taxon>Rhodothermia</taxon>
        <taxon>Rhodothermales</taxon>
        <taxon>Salisaetaceae</taxon>
        <taxon>Longimonas</taxon>
    </lineage>
</organism>
<evidence type="ECO:0000313" key="5">
    <source>
        <dbReference type="Proteomes" id="UP000221024"/>
    </source>
</evidence>
<keyword evidence="5" id="KW-1185">Reference proteome</keyword>
<dbReference type="PROSITE" id="PS51295">
    <property type="entry name" value="CRM"/>
    <property type="match status" value="1"/>
</dbReference>
<sequence>MADTPSLTSKQRAFLRGASHDLDPVVRIGDSGLTDAVVAAVEEAFNTRELLKVKTLGASPNEVHALSDDLLARLDADESPVHVVQVIGSIMILYRPFPEEPELELP</sequence>
<dbReference type="Pfam" id="PF01985">
    <property type="entry name" value="CRS1_YhbY"/>
    <property type="match status" value="1"/>
</dbReference>
<comment type="caution">
    <text evidence="4">The sequence shown here is derived from an EMBL/GenBank/DDBJ whole genome shotgun (WGS) entry which is preliminary data.</text>
</comment>
<gene>
    <name evidence="4" type="ORF">CRI93_01585</name>
</gene>
<dbReference type="PANTHER" id="PTHR40065:SF3">
    <property type="entry name" value="RNA-BINDING PROTEIN YHBY"/>
    <property type="match status" value="1"/>
</dbReference>
<dbReference type="GO" id="GO:0003723">
    <property type="term" value="F:RNA binding"/>
    <property type="evidence" value="ECO:0007669"/>
    <property type="project" value="UniProtKB-UniRule"/>
</dbReference>
<dbReference type="OrthoDB" id="9797519at2"/>
<dbReference type="Proteomes" id="UP000221024">
    <property type="component" value="Unassembled WGS sequence"/>
</dbReference>
<dbReference type="AlphaFoldDB" id="A0A2H3P963"/>
<dbReference type="InterPro" id="IPR035920">
    <property type="entry name" value="YhbY-like_sf"/>
</dbReference>
<name>A0A2H3P963_9BACT</name>
<feature type="domain" description="CRM" evidence="3">
    <location>
        <begin position="5"/>
        <end position="106"/>
    </location>
</feature>
<evidence type="ECO:0000256" key="1">
    <source>
        <dbReference type="ARBA" id="ARBA00022884"/>
    </source>
</evidence>